<evidence type="ECO:0000256" key="1">
    <source>
        <dbReference type="SAM" id="Phobius"/>
    </source>
</evidence>
<gene>
    <name evidence="2" type="ORF">OSH07_20040</name>
</gene>
<keyword evidence="3" id="KW-1185">Reference proteome</keyword>
<keyword evidence="1" id="KW-1133">Transmembrane helix</keyword>
<name>A0A9X3E593_9HYPH</name>
<feature type="transmembrane region" description="Helical" evidence="1">
    <location>
        <begin position="16"/>
        <end position="36"/>
    </location>
</feature>
<keyword evidence="1" id="KW-0812">Transmembrane</keyword>
<proteinExistence type="predicted"/>
<dbReference type="Proteomes" id="UP001144805">
    <property type="component" value="Unassembled WGS sequence"/>
</dbReference>
<protein>
    <submittedName>
        <fullName evidence="2">Uncharacterized protein</fullName>
    </submittedName>
</protein>
<evidence type="ECO:0000313" key="3">
    <source>
        <dbReference type="Proteomes" id="UP001144805"/>
    </source>
</evidence>
<comment type="caution">
    <text evidence="2">The sequence shown here is derived from an EMBL/GenBank/DDBJ whole genome shotgun (WGS) entry which is preliminary data.</text>
</comment>
<reference evidence="2" key="1">
    <citation type="submission" date="2022-11" db="EMBL/GenBank/DDBJ databases">
        <title>Biodiversity and phylogenetic relationships of bacteria.</title>
        <authorList>
            <person name="Machado R.A.R."/>
            <person name="Bhat A."/>
            <person name="Loulou A."/>
            <person name="Kallel S."/>
        </authorList>
    </citation>
    <scope>NUCLEOTIDE SEQUENCE</scope>
    <source>
        <strain evidence="2">K-TC2</strain>
    </source>
</reference>
<keyword evidence="1" id="KW-0472">Membrane</keyword>
<accession>A0A9X3E593</accession>
<organism evidence="2 3">
    <name type="scientific">Kaistia nematophila</name>
    <dbReference type="NCBI Taxonomy" id="2994654"/>
    <lineage>
        <taxon>Bacteria</taxon>
        <taxon>Pseudomonadati</taxon>
        <taxon>Pseudomonadota</taxon>
        <taxon>Alphaproteobacteria</taxon>
        <taxon>Hyphomicrobiales</taxon>
        <taxon>Kaistiaceae</taxon>
        <taxon>Kaistia</taxon>
    </lineage>
</organism>
<dbReference type="EMBL" id="JAPKNK010000010">
    <property type="protein sequence ID" value="MCX5571501.1"/>
    <property type="molecule type" value="Genomic_DNA"/>
</dbReference>
<dbReference type="RefSeq" id="WP_266340460.1">
    <property type="nucleotide sequence ID" value="NZ_JAPKNK010000010.1"/>
</dbReference>
<sequence>MSALWAWFLGTRAGRFAAGALAIVVIAGAAFLKALAMGRAQQRASDAADRLKGISNRRASDEAVDRMDAGARGRELGGWMRDKPKR</sequence>
<dbReference type="AlphaFoldDB" id="A0A9X3E593"/>
<evidence type="ECO:0000313" key="2">
    <source>
        <dbReference type="EMBL" id="MCX5571501.1"/>
    </source>
</evidence>